<dbReference type="RefSeq" id="WP_147265719.1">
    <property type="nucleotide sequence ID" value="NZ_QNRE01000001.1"/>
</dbReference>
<evidence type="ECO:0000313" key="2">
    <source>
        <dbReference type="Proteomes" id="UP000252586"/>
    </source>
</evidence>
<dbReference type="STRING" id="1210090.GCA_001613185_01022"/>
<reference evidence="1 2" key="1">
    <citation type="submission" date="2018-06" db="EMBL/GenBank/DDBJ databases">
        <title>Genomic Encyclopedia of Type Strains, Phase IV (KMG-IV): sequencing the most valuable type-strain genomes for metagenomic binning, comparative biology and taxonomic classification.</title>
        <authorList>
            <person name="Goeker M."/>
        </authorList>
    </citation>
    <scope>NUCLEOTIDE SEQUENCE [LARGE SCALE GENOMIC DNA]</scope>
    <source>
        <strain evidence="1 2">DSM 44599</strain>
    </source>
</reference>
<dbReference type="AlphaFoldDB" id="A0A366E460"/>
<sequence>MNRLLREFGAWEWNAPTERRRLGTEDAAAHDASRMSAADRRWATIGRGTTELRAFDGVRRTCPGEDR</sequence>
<dbReference type="EMBL" id="QNRE01000001">
    <property type="protein sequence ID" value="RBO96294.1"/>
    <property type="molecule type" value="Genomic_DNA"/>
</dbReference>
<proteinExistence type="predicted"/>
<accession>A0A366E460</accession>
<gene>
    <name evidence="1" type="ORF">DFR74_101305</name>
</gene>
<evidence type="ECO:0000313" key="1">
    <source>
        <dbReference type="EMBL" id="RBO96294.1"/>
    </source>
</evidence>
<name>A0A366E460_9NOCA</name>
<keyword evidence="2" id="KW-1185">Reference proteome</keyword>
<dbReference type="Proteomes" id="UP000252586">
    <property type="component" value="Unassembled WGS sequence"/>
</dbReference>
<protein>
    <submittedName>
        <fullName evidence="1">Uncharacterized protein</fullName>
    </submittedName>
</protein>
<comment type="caution">
    <text evidence="1">The sequence shown here is derived from an EMBL/GenBank/DDBJ whole genome shotgun (WGS) entry which is preliminary data.</text>
</comment>
<organism evidence="1 2">
    <name type="scientific">Nocardia puris</name>
    <dbReference type="NCBI Taxonomy" id="208602"/>
    <lineage>
        <taxon>Bacteria</taxon>
        <taxon>Bacillati</taxon>
        <taxon>Actinomycetota</taxon>
        <taxon>Actinomycetes</taxon>
        <taxon>Mycobacteriales</taxon>
        <taxon>Nocardiaceae</taxon>
        <taxon>Nocardia</taxon>
    </lineage>
</organism>